<dbReference type="Pfam" id="PF09864">
    <property type="entry name" value="MliC"/>
    <property type="match status" value="1"/>
</dbReference>
<evidence type="ECO:0000256" key="3">
    <source>
        <dbReference type="ARBA" id="ARBA00023139"/>
    </source>
</evidence>
<evidence type="ECO:0000256" key="5">
    <source>
        <dbReference type="SAM" id="SignalP"/>
    </source>
</evidence>
<gene>
    <name evidence="8" type="ORF">NAF29_10530</name>
</gene>
<dbReference type="Gene3D" id="2.40.128.200">
    <property type="match status" value="1"/>
</dbReference>
<dbReference type="PANTHER" id="PTHR37549:SF1">
    <property type="entry name" value="LIPOPROTEIN LPRI"/>
    <property type="match status" value="1"/>
</dbReference>
<name>A0AA41W899_9GAMM</name>
<dbReference type="InterPro" id="IPR018660">
    <property type="entry name" value="MliC"/>
</dbReference>
<keyword evidence="4" id="KW-0449">Lipoprotein</keyword>
<keyword evidence="1 5" id="KW-0732">Signal</keyword>
<evidence type="ECO:0000259" key="7">
    <source>
        <dbReference type="Pfam" id="PF09864"/>
    </source>
</evidence>
<dbReference type="RefSeq" id="WP_251261524.1">
    <property type="nucleotide sequence ID" value="NZ_JAMQGP010000004.1"/>
</dbReference>
<keyword evidence="3" id="KW-0564">Palmitate</keyword>
<evidence type="ECO:0000259" key="6">
    <source>
        <dbReference type="Pfam" id="PF07007"/>
    </source>
</evidence>
<dbReference type="InterPro" id="IPR009739">
    <property type="entry name" value="LprI-like_N"/>
</dbReference>
<evidence type="ECO:0000256" key="4">
    <source>
        <dbReference type="ARBA" id="ARBA00023288"/>
    </source>
</evidence>
<dbReference type="InterPro" id="IPR052755">
    <property type="entry name" value="Lysozyme_Inhibitor_LprI"/>
</dbReference>
<feature type="signal peptide" evidence="5">
    <location>
        <begin position="1"/>
        <end position="21"/>
    </location>
</feature>
<proteinExistence type="predicted"/>
<accession>A0AA41W899</accession>
<feature type="chain" id="PRO_5041311529" evidence="5">
    <location>
        <begin position="22"/>
        <end position="191"/>
    </location>
</feature>
<dbReference type="PANTHER" id="PTHR37549">
    <property type="entry name" value="LIPOPROTEIN LPRI"/>
    <property type="match status" value="1"/>
</dbReference>
<dbReference type="GO" id="GO:0005576">
    <property type="term" value="C:extracellular region"/>
    <property type="evidence" value="ECO:0007669"/>
    <property type="project" value="TreeGrafter"/>
</dbReference>
<feature type="domain" description="Lysozyme inhibitor LprI-like N-terminal" evidence="6">
    <location>
        <begin position="27"/>
        <end position="81"/>
    </location>
</feature>
<dbReference type="InterPro" id="IPR036328">
    <property type="entry name" value="MliC_sf"/>
</dbReference>
<evidence type="ECO:0000256" key="1">
    <source>
        <dbReference type="ARBA" id="ARBA00022729"/>
    </source>
</evidence>
<keyword evidence="2" id="KW-0472">Membrane</keyword>
<sequence length="191" mass="21584">MQNFRTKLPLLALSVSTWAIAQPAFDCEQAQGQVEHAICASETLSELDQQLALVYQQAVDKTTDEAHLKAMQRGFIKGRNDCWKSESMNECIAQQYALRMTELQLQYQLISPLQEVRYRCGEQQQMVNVAFYGTEPASLVLSQDDMELWLYSQPVASGMHYTGQNIDFRGKGDAAVITHFDQPPVDCVVSR</sequence>
<dbReference type="EMBL" id="JAMQGP010000004">
    <property type="protein sequence ID" value="MCM2680099.1"/>
    <property type="molecule type" value="Genomic_DNA"/>
</dbReference>
<dbReference type="Pfam" id="PF07007">
    <property type="entry name" value="LprI"/>
    <property type="match status" value="1"/>
</dbReference>
<evidence type="ECO:0000313" key="9">
    <source>
        <dbReference type="Proteomes" id="UP001165393"/>
    </source>
</evidence>
<keyword evidence="9" id="KW-1185">Reference proteome</keyword>
<evidence type="ECO:0000313" key="8">
    <source>
        <dbReference type="EMBL" id="MCM2680099.1"/>
    </source>
</evidence>
<dbReference type="AlphaFoldDB" id="A0AA41W899"/>
<organism evidence="8 9">
    <name type="scientific">Echinimonas agarilytica</name>
    <dbReference type="NCBI Taxonomy" id="1215918"/>
    <lineage>
        <taxon>Bacteria</taxon>
        <taxon>Pseudomonadati</taxon>
        <taxon>Pseudomonadota</taxon>
        <taxon>Gammaproteobacteria</taxon>
        <taxon>Alteromonadales</taxon>
        <taxon>Echinimonadaceae</taxon>
        <taxon>Echinimonas</taxon>
    </lineage>
</organism>
<protein>
    <submittedName>
        <fullName evidence="8">MliC family protein</fullName>
    </submittedName>
</protein>
<reference evidence="8 9" key="1">
    <citation type="journal article" date="2013" name="Antonie Van Leeuwenhoek">
        <title>Echinimonas agarilytica gen. nov., sp. nov., a new gammaproteobacterium isolated from the sea urchin Strongylocentrotus intermedius.</title>
        <authorList>
            <person name="Nedashkovskaya O.I."/>
            <person name="Stenkova A.M."/>
            <person name="Zhukova N.V."/>
            <person name="Van Trappen S."/>
            <person name="Lee J.S."/>
            <person name="Kim S.B."/>
        </authorList>
    </citation>
    <scope>NUCLEOTIDE SEQUENCE [LARGE SCALE GENOMIC DNA]</scope>
    <source>
        <strain evidence="8 9">KMM 6351</strain>
    </source>
</reference>
<feature type="domain" description="C-type lysozyme inhibitor" evidence="7">
    <location>
        <begin position="118"/>
        <end position="184"/>
    </location>
</feature>
<dbReference type="Proteomes" id="UP001165393">
    <property type="component" value="Unassembled WGS sequence"/>
</dbReference>
<evidence type="ECO:0000256" key="2">
    <source>
        <dbReference type="ARBA" id="ARBA00023136"/>
    </source>
</evidence>
<dbReference type="Gene3D" id="1.20.1270.180">
    <property type="match status" value="1"/>
</dbReference>
<comment type="caution">
    <text evidence="8">The sequence shown here is derived from an EMBL/GenBank/DDBJ whole genome shotgun (WGS) entry which is preliminary data.</text>
</comment>
<dbReference type="SUPFAM" id="SSF141488">
    <property type="entry name" value="YdhA-like"/>
    <property type="match status" value="1"/>
</dbReference>